<dbReference type="InterPro" id="IPR006829">
    <property type="entry name" value="LXG_dom"/>
</dbReference>
<proteinExistence type="inferred from homology"/>
<dbReference type="PROSITE" id="PS51756">
    <property type="entry name" value="LXG"/>
    <property type="match status" value="1"/>
</dbReference>
<gene>
    <name evidence="3" type="ORF">A5804_000079</name>
</gene>
<reference evidence="3 4" key="1">
    <citation type="submission" date="2017-05" db="EMBL/GenBank/DDBJ databases">
        <title>The Genome Sequence of Enterococcus faecium 6F2_DIV0138.</title>
        <authorList>
            <consortium name="The Broad Institute Genomics Platform"/>
            <consortium name="The Broad Institute Genomic Center for Infectious Diseases"/>
            <person name="Earl A."/>
            <person name="Manson A."/>
            <person name="Schwartman J."/>
            <person name="Gilmore M."/>
            <person name="Abouelleil A."/>
            <person name="Cao P."/>
            <person name="Chapman S."/>
            <person name="Cusick C."/>
            <person name="Shea T."/>
            <person name="Young S."/>
            <person name="Neafsey D."/>
            <person name="Nusbaum C."/>
            <person name="Birren B."/>
        </authorList>
    </citation>
    <scope>NUCLEOTIDE SEQUENCE [LARGE SCALE GENOMIC DNA]</scope>
    <source>
        <strain evidence="3 4">6F2_DIV0138</strain>
    </source>
</reference>
<dbReference type="AlphaFoldDB" id="A0AB73N1G2"/>
<evidence type="ECO:0000313" key="4">
    <source>
        <dbReference type="Proteomes" id="UP000194737"/>
    </source>
</evidence>
<accession>A0AB73N1G2</accession>
<dbReference type="RefSeq" id="WP_086324335.1">
    <property type="nucleotide sequence ID" value="NZ_NGLB01000001.1"/>
</dbReference>
<evidence type="ECO:0000259" key="2">
    <source>
        <dbReference type="PROSITE" id="PS51756"/>
    </source>
</evidence>
<name>A0AB73N1G2_ENTFC</name>
<comment type="similarity">
    <text evidence="1">In the N-terminal section; belongs to the LXG family.</text>
</comment>
<feature type="domain" description="LXG" evidence="2">
    <location>
        <begin position="1"/>
        <end position="247"/>
    </location>
</feature>
<comment type="caution">
    <text evidence="3">The sequence shown here is derived from an EMBL/GenBank/DDBJ whole genome shotgun (WGS) entry which is preliminary data.</text>
</comment>
<evidence type="ECO:0000256" key="1">
    <source>
        <dbReference type="ARBA" id="ARBA00034117"/>
    </source>
</evidence>
<dbReference type="EMBL" id="NGLB01000001">
    <property type="protein sequence ID" value="OTN98596.1"/>
    <property type="molecule type" value="Genomic_DNA"/>
</dbReference>
<protein>
    <recommendedName>
        <fullName evidence="2">LXG domain-containing protein</fullName>
    </recommendedName>
</protein>
<organism evidence="3 4">
    <name type="scientific">Enterococcus faecium</name>
    <name type="common">Streptococcus faecium</name>
    <dbReference type="NCBI Taxonomy" id="1352"/>
    <lineage>
        <taxon>Bacteria</taxon>
        <taxon>Bacillati</taxon>
        <taxon>Bacillota</taxon>
        <taxon>Bacilli</taxon>
        <taxon>Lactobacillales</taxon>
        <taxon>Enterococcaceae</taxon>
        <taxon>Enterococcus</taxon>
    </lineage>
</organism>
<sequence>MGIIYSKSESKKFIEDIQKNLKSGLEVTTDLTAGSHNIIQSIDGKTLSGAAYTAGKNLFSELIIPTISRCHQSLQEVETDLSTYISANNAIQEASQETLDEEKLEAKIRESEIYRNTVSATASALSNQAFDLLAMTNPVTAVISLANHLFDVQGKLNRYVESLDQDIEKLKKDLRLLQNFQSQVQGLFNNSLNNFKIAMQSVLVLNNTKVNSDGTYTLPAGVDRSWFTQIKSTESSKVELLEIANRVGMPFKEFLSIYDSLKNSSGGKSFLAIMILMNPSNLNKRKFLDFGLHGEKTFNYLMQDWRSIKKQLRKLDNPAARKLLSSMDGSFNQFLKNIEKLKDFKGISKYTKPLSNYTSWVSNPAKKFTKQVGTKVLKNIKPLGKIAGKAGWAGMAIGVSYDVVTNLNKEKGDTFQKVGKSVVHAGVNQLKSVGPIEGALVGASGGPIGAGIGFTFGTVNAVWGAIHPESKDKFYGAIEKGGDWVVDKIDDVGKSIGKAAQGTWNSVTSFFGGGKYAYD</sequence>
<evidence type="ECO:0000313" key="3">
    <source>
        <dbReference type="EMBL" id="OTN98596.1"/>
    </source>
</evidence>
<dbReference type="Proteomes" id="UP000194737">
    <property type="component" value="Unassembled WGS sequence"/>
</dbReference>